<protein>
    <submittedName>
        <fullName evidence="4">Pimeloyl-ACP methyl ester carboxylesterase</fullName>
    </submittedName>
</protein>
<keyword evidence="5" id="KW-1185">Reference proteome</keyword>
<sequence length="311" mass="35479">MVKKADSITSEHTGASRPDSHVPLPNVSSIESSFREVNGVCLHVVAAGDPDDPLVVLLHGFPEFWYEWHDYIEPLIDAGYRVLVPDQRGYNRSEKLPGIRPYRITELSEDIVDLIATEDCDSAHVIGHDFGAAIGWDLALRHPDAVERLGIINVPHPTVFERVLTSNLTQLRNSWYMFFLQLPRLPEWYLGRNDYEFLVATMREKAQSGTFDETDFERYQTAWAADGAVKAMINWYRALFRHGEEPPRERVRAPTLIIWGENDQALIPEMAPESLDYCDSGSLERISDGTHWVPHEYPGRITDLLLTHLKS</sequence>
<reference evidence="5" key="1">
    <citation type="submission" date="2016-10" db="EMBL/GenBank/DDBJ databases">
        <authorList>
            <person name="Varghese N."/>
            <person name="Submissions S."/>
        </authorList>
    </citation>
    <scope>NUCLEOTIDE SEQUENCE [LARGE SCALE GENOMIC DNA]</scope>
    <source>
        <strain evidence="5">DSM 13078</strain>
    </source>
</reference>
<feature type="region of interest" description="Disordered" evidence="2">
    <location>
        <begin position="1"/>
        <end position="24"/>
    </location>
</feature>
<evidence type="ECO:0000313" key="5">
    <source>
        <dbReference type="Proteomes" id="UP000199161"/>
    </source>
</evidence>
<dbReference type="InterPro" id="IPR000639">
    <property type="entry name" value="Epox_hydrolase-like"/>
</dbReference>
<accession>A0A1I1K021</accession>
<dbReference type="Pfam" id="PF00561">
    <property type="entry name" value="Abhydrolase_1"/>
    <property type="match status" value="1"/>
</dbReference>
<dbReference type="PANTHER" id="PTHR43329">
    <property type="entry name" value="EPOXIDE HYDROLASE"/>
    <property type="match status" value="1"/>
</dbReference>
<evidence type="ECO:0000256" key="1">
    <source>
        <dbReference type="ARBA" id="ARBA00022801"/>
    </source>
</evidence>
<name>A0A1I1K021_NATHA</name>
<dbReference type="Gene3D" id="3.40.50.1820">
    <property type="entry name" value="alpha/beta hydrolase"/>
    <property type="match status" value="1"/>
</dbReference>
<gene>
    <name evidence="4" type="ORF">SAMN05444422_109208</name>
</gene>
<evidence type="ECO:0000259" key="3">
    <source>
        <dbReference type="Pfam" id="PF00561"/>
    </source>
</evidence>
<dbReference type="AlphaFoldDB" id="A0A1I1K021"/>
<dbReference type="Proteomes" id="UP000199161">
    <property type="component" value="Unassembled WGS sequence"/>
</dbReference>
<proteinExistence type="predicted"/>
<dbReference type="PRINTS" id="PR00412">
    <property type="entry name" value="EPOXHYDRLASE"/>
</dbReference>
<evidence type="ECO:0000313" key="4">
    <source>
        <dbReference type="EMBL" id="SFC52088.1"/>
    </source>
</evidence>
<organism evidence="4 5">
    <name type="scientific">Natronobacterium haloterrestre</name>
    <name type="common">Halobiforma haloterrestris</name>
    <dbReference type="NCBI Taxonomy" id="148448"/>
    <lineage>
        <taxon>Archaea</taxon>
        <taxon>Methanobacteriati</taxon>
        <taxon>Methanobacteriota</taxon>
        <taxon>Stenosarchaea group</taxon>
        <taxon>Halobacteria</taxon>
        <taxon>Halobacteriales</taxon>
        <taxon>Natrialbaceae</taxon>
        <taxon>Natronobacterium</taxon>
    </lineage>
</organism>
<dbReference type="SUPFAM" id="SSF53474">
    <property type="entry name" value="alpha/beta-Hydrolases"/>
    <property type="match status" value="1"/>
</dbReference>
<dbReference type="OrthoDB" id="299757at2157"/>
<dbReference type="InterPro" id="IPR029058">
    <property type="entry name" value="AB_hydrolase_fold"/>
</dbReference>
<dbReference type="GO" id="GO:0016787">
    <property type="term" value="F:hydrolase activity"/>
    <property type="evidence" value="ECO:0007669"/>
    <property type="project" value="UniProtKB-KW"/>
</dbReference>
<dbReference type="PRINTS" id="PR00111">
    <property type="entry name" value="ABHYDROLASE"/>
</dbReference>
<evidence type="ECO:0000256" key="2">
    <source>
        <dbReference type="SAM" id="MobiDB-lite"/>
    </source>
</evidence>
<feature type="domain" description="AB hydrolase-1" evidence="3">
    <location>
        <begin position="53"/>
        <end position="295"/>
    </location>
</feature>
<dbReference type="InterPro" id="IPR000073">
    <property type="entry name" value="AB_hydrolase_1"/>
</dbReference>
<dbReference type="EMBL" id="FOKW01000009">
    <property type="protein sequence ID" value="SFC52088.1"/>
    <property type="molecule type" value="Genomic_DNA"/>
</dbReference>
<keyword evidence="1" id="KW-0378">Hydrolase</keyword>